<dbReference type="PROSITE" id="PS50181">
    <property type="entry name" value="FBOX"/>
    <property type="match status" value="1"/>
</dbReference>
<reference evidence="4" key="1">
    <citation type="submission" date="2016-11" db="UniProtKB">
        <authorList>
            <consortium name="WormBaseParasite"/>
        </authorList>
    </citation>
    <scope>IDENTIFICATION</scope>
</reference>
<evidence type="ECO:0000259" key="2">
    <source>
        <dbReference type="PROSITE" id="PS50181"/>
    </source>
</evidence>
<dbReference type="STRING" id="1561998.A0A1I7UFN6"/>
<dbReference type="PANTHER" id="PTHR21503">
    <property type="entry name" value="F-BOX-CONTAINING HYPOTHETICAL PROTEIN C.ELEGANS"/>
    <property type="match status" value="1"/>
</dbReference>
<dbReference type="Pfam" id="PF00646">
    <property type="entry name" value="F-box"/>
    <property type="match status" value="1"/>
</dbReference>
<keyword evidence="3" id="KW-1185">Reference proteome</keyword>
<feature type="signal peptide" evidence="1">
    <location>
        <begin position="1"/>
        <end position="22"/>
    </location>
</feature>
<dbReference type="AlphaFoldDB" id="A0A1I7UFN6"/>
<feature type="domain" description="F-box" evidence="2">
    <location>
        <begin position="2"/>
        <end position="52"/>
    </location>
</feature>
<name>A0A1I7UFN6_9PELO</name>
<protein>
    <submittedName>
        <fullName evidence="4">F-box domain-containing protein</fullName>
    </submittedName>
</protein>
<evidence type="ECO:0000313" key="3">
    <source>
        <dbReference type="Proteomes" id="UP000095282"/>
    </source>
</evidence>
<feature type="chain" id="PRO_5009308866" evidence="1">
    <location>
        <begin position="23"/>
        <end position="340"/>
    </location>
</feature>
<proteinExistence type="predicted"/>
<evidence type="ECO:0000313" key="4">
    <source>
        <dbReference type="WBParaSite" id="Csp11.Scaffold629.g8848.t1"/>
    </source>
</evidence>
<keyword evidence="1" id="KW-0732">Signal</keyword>
<dbReference type="PANTHER" id="PTHR21503:SF8">
    <property type="entry name" value="F-BOX ASSOCIATED DOMAIN-CONTAINING PROTEIN-RELATED"/>
    <property type="match status" value="1"/>
</dbReference>
<dbReference type="InterPro" id="IPR001810">
    <property type="entry name" value="F-box_dom"/>
</dbReference>
<sequence>MSFPFLRLPQVILSIIVNLAEPKEIICLTQCSKRAYNLVKTYRKKSENVKIVVNDFENNVKVFFDNKLNCRLSLDSLYGKWKLVEREYSKTTFFGADFRLSLYCEDESEWKLKWDDPTTDGVLTLIDWATDLFRTDVWSLSVSKRTIHRLKWVESCQEHIKEVFLWAGNHTEDEIRCLFHSKANKFYLLSVPPTFDYSGILPSRTSLGLCQGFWFTPNHLMTSDFMELSVNYSILTNSNVNQFLRHWLAGGSPRLKTLSLEIKEFSLNEITRGIEGVIPNGDPRSQKYWTISGRELTFNDRMYLKRSDGVMATCSTIDYRIVRRIFVLAVWPDAKNRMPY</sequence>
<accession>A0A1I7UFN6</accession>
<dbReference type="InterPro" id="IPR012885">
    <property type="entry name" value="F-box_Sdz-33"/>
</dbReference>
<dbReference type="eggNOG" id="ENOG502TJUH">
    <property type="taxonomic scope" value="Eukaryota"/>
</dbReference>
<organism evidence="3 4">
    <name type="scientific">Caenorhabditis tropicalis</name>
    <dbReference type="NCBI Taxonomy" id="1561998"/>
    <lineage>
        <taxon>Eukaryota</taxon>
        <taxon>Metazoa</taxon>
        <taxon>Ecdysozoa</taxon>
        <taxon>Nematoda</taxon>
        <taxon>Chromadorea</taxon>
        <taxon>Rhabditida</taxon>
        <taxon>Rhabditina</taxon>
        <taxon>Rhabditomorpha</taxon>
        <taxon>Rhabditoidea</taxon>
        <taxon>Rhabditidae</taxon>
        <taxon>Peloderinae</taxon>
        <taxon>Caenorhabditis</taxon>
    </lineage>
</organism>
<dbReference type="WBParaSite" id="Csp11.Scaffold629.g8848.t1">
    <property type="protein sequence ID" value="Csp11.Scaffold629.g8848.t1"/>
    <property type="gene ID" value="Csp11.Scaffold629.g8848"/>
</dbReference>
<dbReference type="Proteomes" id="UP000095282">
    <property type="component" value="Unplaced"/>
</dbReference>
<evidence type="ECO:0000256" key="1">
    <source>
        <dbReference type="SAM" id="SignalP"/>
    </source>
</evidence>
<dbReference type="Pfam" id="PF07735">
    <property type="entry name" value="FBA_2"/>
    <property type="match status" value="1"/>
</dbReference>